<dbReference type="InterPro" id="IPR001789">
    <property type="entry name" value="Sig_transdc_resp-reg_receiver"/>
</dbReference>
<protein>
    <submittedName>
        <fullName evidence="6">Two-component response regulator</fullName>
    </submittedName>
</protein>
<evidence type="ECO:0000256" key="3">
    <source>
        <dbReference type="PROSITE-ProRule" id="PRU00169"/>
    </source>
</evidence>
<dbReference type="KEGG" id="cyt:cce_2365"/>
<dbReference type="CDD" id="cd17535">
    <property type="entry name" value="REC_NarL-like"/>
    <property type="match status" value="1"/>
</dbReference>
<evidence type="ECO:0000256" key="1">
    <source>
        <dbReference type="ARBA" id="ARBA00022553"/>
    </source>
</evidence>
<feature type="domain" description="HTH luxR-type" evidence="4">
    <location>
        <begin position="180"/>
        <end position="245"/>
    </location>
</feature>
<keyword evidence="7" id="KW-1185">Reference proteome</keyword>
<dbReference type="PROSITE" id="PS50043">
    <property type="entry name" value="HTH_LUXR_2"/>
    <property type="match status" value="1"/>
</dbReference>
<dbReference type="PRINTS" id="PR00038">
    <property type="entry name" value="HTHLUXR"/>
</dbReference>
<evidence type="ECO:0000313" key="7">
    <source>
        <dbReference type="Proteomes" id="UP000001203"/>
    </source>
</evidence>
<organism evidence="6 7">
    <name type="scientific">Crocosphaera subtropica (strain ATCC 51142 / BH68)</name>
    <name type="common">Cyanothece sp. (strain ATCC 51142)</name>
    <dbReference type="NCBI Taxonomy" id="43989"/>
    <lineage>
        <taxon>Bacteria</taxon>
        <taxon>Bacillati</taxon>
        <taxon>Cyanobacteriota</taxon>
        <taxon>Cyanophyceae</taxon>
        <taxon>Oscillatoriophycideae</taxon>
        <taxon>Chroococcales</taxon>
        <taxon>Aphanothecaceae</taxon>
        <taxon>Crocosphaera</taxon>
        <taxon>Crocosphaera subtropica</taxon>
    </lineage>
</organism>
<dbReference type="PROSITE" id="PS50110">
    <property type="entry name" value="RESPONSE_REGULATORY"/>
    <property type="match status" value="1"/>
</dbReference>
<proteinExistence type="predicted"/>
<evidence type="ECO:0000256" key="2">
    <source>
        <dbReference type="ARBA" id="ARBA00023125"/>
    </source>
</evidence>
<dbReference type="Pfam" id="PF00072">
    <property type="entry name" value="Response_reg"/>
    <property type="match status" value="1"/>
</dbReference>
<feature type="modified residue" description="4-aspartylphosphate" evidence="3">
    <location>
        <position position="90"/>
    </location>
</feature>
<name>B1WQK4_CROS5</name>
<dbReference type="EMBL" id="CP000806">
    <property type="protein sequence ID" value="ACB51715.1"/>
    <property type="molecule type" value="Genomic_DNA"/>
</dbReference>
<keyword evidence="1 3" id="KW-0597">Phosphoprotein</keyword>
<dbReference type="HOGENOM" id="CLU_000445_90_10_3"/>
<feature type="domain" description="Response regulatory" evidence="5">
    <location>
        <begin position="39"/>
        <end position="155"/>
    </location>
</feature>
<dbReference type="GO" id="GO:0003677">
    <property type="term" value="F:DNA binding"/>
    <property type="evidence" value="ECO:0007669"/>
    <property type="project" value="UniProtKB-KW"/>
</dbReference>
<keyword evidence="2" id="KW-0238">DNA-binding</keyword>
<dbReference type="SMART" id="SM00421">
    <property type="entry name" value="HTH_LUXR"/>
    <property type="match status" value="1"/>
</dbReference>
<dbReference type="InterPro" id="IPR039420">
    <property type="entry name" value="WalR-like"/>
</dbReference>
<dbReference type="GO" id="GO:0000160">
    <property type="term" value="P:phosphorelay signal transduction system"/>
    <property type="evidence" value="ECO:0007669"/>
    <property type="project" value="InterPro"/>
</dbReference>
<sequence length="247" mass="27128">MNLSMSAGFCEDVPQKILIFFNFWHMVNKVPCYLITSMRILIVEDDPLMQLGLEQALSEHPNFEIIGQAEDGYTGVQQALELKPDLVVMDIGLPRLDGIAATKQIKEQEPNIHVVMLTSHTLQTEVVAALSSGADAYCIKGASLERLLAAIEAAQDGATYLDPQIARLVLDNLKSPNPEPNQNIALLSERELEVLKLIVEGKSNNEIAEDLYLSTNTIKTHVRGIMNKLAVDDRVQAAVVALRSGLV</sequence>
<dbReference type="Pfam" id="PF00196">
    <property type="entry name" value="GerE"/>
    <property type="match status" value="1"/>
</dbReference>
<evidence type="ECO:0000313" key="6">
    <source>
        <dbReference type="EMBL" id="ACB51715.1"/>
    </source>
</evidence>
<evidence type="ECO:0000259" key="4">
    <source>
        <dbReference type="PROSITE" id="PS50043"/>
    </source>
</evidence>
<dbReference type="InterPro" id="IPR011006">
    <property type="entry name" value="CheY-like_superfamily"/>
</dbReference>
<dbReference type="SUPFAM" id="SSF52172">
    <property type="entry name" value="CheY-like"/>
    <property type="match status" value="1"/>
</dbReference>
<dbReference type="STRING" id="43989.cce_2365"/>
<dbReference type="Proteomes" id="UP000001203">
    <property type="component" value="Chromosome circular"/>
</dbReference>
<dbReference type="GO" id="GO:0006355">
    <property type="term" value="P:regulation of DNA-templated transcription"/>
    <property type="evidence" value="ECO:0007669"/>
    <property type="project" value="InterPro"/>
</dbReference>
<dbReference type="InterPro" id="IPR058245">
    <property type="entry name" value="NreC/VraR/RcsB-like_REC"/>
</dbReference>
<dbReference type="SMART" id="SM00448">
    <property type="entry name" value="REC"/>
    <property type="match status" value="1"/>
</dbReference>
<reference evidence="6 7" key="1">
    <citation type="journal article" date="2008" name="Proc. Natl. Acad. Sci. U.S.A.">
        <title>The genome of Cyanothece 51142, a unicellular diazotrophic cyanobacterium important in the marine nitrogen cycle.</title>
        <authorList>
            <person name="Welsh E.A."/>
            <person name="Liberton M."/>
            <person name="Stoeckel J."/>
            <person name="Loh T."/>
            <person name="Elvitigala T."/>
            <person name="Wang C."/>
            <person name="Wollam A."/>
            <person name="Fulton R.S."/>
            <person name="Clifton S.W."/>
            <person name="Jacobs J.M."/>
            <person name="Aurora R."/>
            <person name="Ghosh B.K."/>
            <person name="Sherman L.A."/>
            <person name="Smith R.D."/>
            <person name="Wilson R.K."/>
            <person name="Pakrasi H.B."/>
        </authorList>
    </citation>
    <scope>NUCLEOTIDE SEQUENCE [LARGE SCALE GENOMIC DNA]</scope>
    <source>
        <strain evidence="7">ATCC 51142 / BH68</strain>
    </source>
</reference>
<dbReference type="eggNOG" id="COG2197">
    <property type="taxonomic scope" value="Bacteria"/>
</dbReference>
<accession>B1WQK4</accession>
<dbReference type="Gene3D" id="3.40.50.2300">
    <property type="match status" value="1"/>
</dbReference>
<dbReference type="PANTHER" id="PTHR43214">
    <property type="entry name" value="TWO-COMPONENT RESPONSE REGULATOR"/>
    <property type="match status" value="1"/>
</dbReference>
<dbReference type="CDD" id="cd06170">
    <property type="entry name" value="LuxR_C_like"/>
    <property type="match status" value="1"/>
</dbReference>
<dbReference type="AlphaFoldDB" id="B1WQK4"/>
<dbReference type="PANTHER" id="PTHR43214:SF43">
    <property type="entry name" value="TWO-COMPONENT RESPONSE REGULATOR"/>
    <property type="match status" value="1"/>
</dbReference>
<evidence type="ECO:0000259" key="5">
    <source>
        <dbReference type="PROSITE" id="PS50110"/>
    </source>
</evidence>
<gene>
    <name evidence="6" type="ordered locus">cce_2365</name>
</gene>
<dbReference type="InterPro" id="IPR000792">
    <property type="entry name" value="Tscrpt_reg_LuxR_C"/>
</dbReference>